<dbReference type="SUPFAM" id="SSF55729">
    <property type="entry name" value="Acyl-CoA N-acyltransferases (Nat)"/>
    <property type="match status" value="1"/>
</dbReference>
<dbReference type="InterPro" id="IPR016181">
    <property type="entry name" value="Acyl_CoA_acyltransferase"/>
</dbReference>
<feature type="domain" description="N-acetyltransferase" evidence="2">
    <location>
        <begin position="136"/>
        <end position="178"/>
    </location>
</feature>
<organism evidence="3 4">
    <name type="scientific">Anaeromyxobacter oryzae</name>
    <dbReference type="NCBI Taxonomy" id="2918170"/>
    <lineage>
        <taxon>Bacteria</taxon>
        <taxon>Pseudomonadati</taxon>
        <taxon>Myxococcota</taxon>
        <taxon>Myxococcia</taxon>
        <taxon>Myxococcales</taxon>
        <taxon>Cystobacterineae</taxon>
        <taxon>Anaeromyxobacteraceae</taxon>
        <taxon>Anaeromyxobacter</taxon>
    </lineage>
</organism>
<dbReference type="EMBL" id="AP025591">
    <property type="protein sequence ID" value="BDG06257.1"/>
    <property type="molecule type" value="Genomic_DNA"/>
</dbReference>
<feature type="compositionally biased region" description="Low complexity" evidence="1">
    <location>
        <begin position="251"/>
        <end position="264"/>
    </location>
</feature>
<dbReference type="Gene3D" id="3.40.630.30">
    <property type="match status" value="1"/>
</dbReference>
<keyword evidence="4" id="KW-1185">Reference proteome</keyword>
<dbReference type="RefSeq" id="WP_248355699.1">
    <property type="nucleotide sequence ID" value="NZ_AP025591.1"/>
</dbReference>
<protein>
    <recommendedName>
        <fullName evidence="2">N-acetyltransferase domain-containing protein</fullName>
    </recommendedName>
</protein>
<dbReference type="Proteomes" id="UP001162891">
    <property type="component" value="Chromosome"/>
</dbReference>
<evidence type="ECO:0000313" key="4">
    <source>
        <dbReference type="Proteomes" id="UP001162891"/>
    </source>
</evidence>
<reference evidence="4" key="1">
    <citation type="journal article" date="2022" name="Int. J. Syst. Evol. Microbiol.">
        <title>Anaeromyxobacter oryzae sp. nov., Anaeromyxobacter diazotrophicus sp. nov. and Anaeromyxobacter paludicola sp. nov., isolated from paddy soils.</title>
        <authorList>
            <person name="Itoh H."/>
            <person name="Xu Z."/>
            <person name="Mise K."/>
            <person name="Masuda Y."/>
            <person name="Ushijima N."/>
            <person name="Hayakawa C."/>
            <person name="Shiratori Y."/>
            <person name="Senoo K."/>
        </authorList>
    </citation>
    <scope>NUCLEOTIDE SEQUENCE [LARGE SCALE GENOMIC DNA]</scope>
    <source>
        <strain evidence="4">Red232</strain>
    </source>
</reference>
<proteinExistence type="predicted"/>
<feature type="region of interest" description="Disordered" evidence="1">
    <location>
        <begin position="237"/>
        <end position="264"/>
    </location>
</feature>
<dbReference type="InterPro" id="IPR000182">
    <property type="entry name" value="GNAT_dom"/>
</dbReference>
<evidence type="ECO:0000256" key="1">
    <source>
        <dbReference type="SAM" id="MobiDB-lite"/>
    </source>
</evidence>
<name>A0ABM7X380_9BACT</name>
<sequence length="264" mass="28327">MLASHDDPDERRARLPGRASFRIAALAPDDPDLLATLREWDWVTRSLLTRGAVSAATRPRLEDSRRIVGELHRVLAGDEPGEGVAEERQVFAVRAGGRVQAVVALFACPRAVFVELLATAPWNLLGPGDPADARTVRGAGSALVTHASALARRLGRGGRVALQAENPRALAVYERLGFQRMQPSDAPLALVPRGEDGWSPAVLRLAQKKASREDAESPWMLLDPDRPPPLVAVPALRRRAAPMRASHAGRPRSAPPLSAAPTGP</sequence>
<dbReference type="Pfam" id="PF00583">
    <property type="entry name" value="Acetyltransf_1"/>
    <property type="match status" value="1"/>
</dbReference>
<accession>A0ABM7X380</accession>
<evidence type="ECO:0000313" key="3">
    <source>
        <dbReference type="EMBL" id="BDG06257.1"/>
    </source>
</evidence>
<gene>
    <name evidence="3" type="ORF">AMOR_52530</name>
</gene>
<evidence type="ECO:0000259" key="2">
    <source>
        <dbReference type="Pfam" id="PF00583"/>
    </source>
</evidence>